<sequence>MSGNMTKEDASRIQSTQQWQRKLMELLQQAKGEKDMSSSGFAARAQSAGDRTSTAGATTAAQGTGSAGNTTSGNAGQADANKK</sequence>
<evidence type="ECO:0000256" key="1">
    <source>
        <dbReference type="SAM" id="MobiDB-lite"/>
    </source>
</evidence>
<protein>
    <submittedName>
        <fullName evidence="2">Uncharacterized protein</fullName>
    </submittedName>
</protein>
<keyword evidence="3" id="KW-1185">Reference proteome</keyword>
<comment type="caution">
    <text evidence="2">The sequence shown here is derived from an EMBL/GenBank/DDBJ whole genome shotgun (WGS) entry which is preliminary data.</text>
</comment>
<dbReference type="OrthoDB" id="5988651at2759"/>
<feature type="region of interest" description="Disordered" evidence="1">
    <location>
        <begin position="26"/>
        <end position="83"/>
    </location>
</feature>
<feature type="region of interest" description="Disordered" evidence="1">
    <location>
        <begin position="1"/>
        <end position="20"/>
    </location>
</feature>
<evidence type="ECO:0000313" key="2">
    <source>
        <dbReference type="EMBL" id="ESZ90869.1"/>
    </source>
</evidence>
<evidence type="ECO:0000313" key="3">
    <source>
        <dbReference type="Proteomes" id="UP000019487"/>
    </source>
</evidence>
<dbReference type="AlphaFoldDB" id="W9C7M7"/>
<dbReference type="HOGENOM" id="CLU_193137_0_0_1"/>
<organism evidence="2 3">
    <name type="scientific">Sclerotinia borealis (strain F-4128)</name>
    <dbReference type="NCBI Taxonomy" id="1432307"/>
    <lineage>
        <taxon>Eukaryota</taxon>
        <taxon>Fungi</taxon>
        <taxon>Dikarya</taxon>
        <taxon>Ascomycota</taxon>
        <taxon>Pezizomycotina</taxon>
        <taxon>Leotiomycetes</taxon>
        <taxon>Helotiales</taxon>
        <taxon>Sclerotiniaceae</taxon>
        <taxon>Sclerotinia</taxon>
    </lineage>
</organism>
<gene>
    <name evidence="2" type="ORF">SBOR_8738</name>
</gene>
<name>W9C7M7_SCLBF</name>
<dbReference type="EMBL" id="AYSA01000568">
    <property type="protein sequence ID" value="ESZ90869.1"/>
    <property type="molecule type" value="Genomic_DNA"/>
</dbReference>
<feature type="compositionally biased region" description="Low complexity" evidence="1">
    <location>
        <begin position="47"/>
        <end position="76"/>
    </location>
</feature>
<reference evidence="2 3" key="1">
    <citation type="journal article" date="2014" name="Genome Announc.">
        <title>Draft genome sequence of Sclerotinia borealis, a psychrophilic plant pathogenic fungus.</title>
        <authorList>
            <person name="Mardanov A.V."/>
            <person name="Beletsky A.V."/>
            <person name="Kadnikov V.V."/>
            <person name="Ignatov A.N."/>
            <person name="Ravin N.V."/>
        </authorList>
    </citation>
    <scope>NUCLEOTIDE SEQUENCE [LARGE SCALE GENOMIC DNA]</scope>
    <source>
        <strain evidence="3">F-4157</strain>
    </source>
</reference>
<feature type="compositionally biased region" description="Basic and acidic residues" evidence="1">
    <location>
        <begin position="1"/>
        <end position="11"/>
    </location>
</feature>
<dbReference type="Proteomes" id="UP000019487">
    <property type="component" value="Unassembled WGS sequence"/>
</dbReference>
<proteinExistence type="predicted"/>
<accession>W9C7M7</accession>